<feature type="compositionally biased region" description="Basic and acidic residues" evidence="1">
    <location>
        <begin position="240"/>
        <end position="276"/>
    </location>
</feature>
<dbReference type="AlphaFoldDB" id="A0A518K9Y9"/>
<proteinExistence type="predicted"/>
<feature type="signal peptide" evidence="2">
    <location>
        <begin position="1"/>
        <end position="42"/>
    </location>
</feature>
<dbReference type="NCBIfam" id="NF040466">
    <property type="entry name" value="ydjY_domain"/>
    <property type="match status" value="1"/>
</dbReference>
<dbReference type="EMBL" id="CP036349">
    <property type="protein sequence ID" value="QDV74600.1"/>
    <property type="molecule type" value="Genomic_DNA"/>
</dbReference>
<sequence length="276" mass="30259" precursor="true">MANSDTRPVSRRVYPARRRAPSLRRQTFACLCLAVGISPAWALEPPENAKRLDPKSPVWIDEARTCVMVDGKVVLREGVLEMFACPAGTKEHESVVAVDTKAYLVHTGLLLVGAEEGTPVRFQPEYKPPTGTEIEVSIEWTADGKPQKARAQDWVRNADTKKAMDLPFVFAGSGFWTDPDSGKQHYLADAGDFICVSNFGSAMLDVPAPSSASNNELWFEPFTERIPELGTEVRLVLTPKKKDAAKPEAPEVKPEAETKPAEAKPAEEKTPTSKAE</sequence>
<evidence type="ECO:0000256" key="2">
    <source>
        <dbReference type="SAM" id="SignalP"/>
    </source>
</evidence>
<dbReference type="Proteomes" id="UP000316426">
    <property type="component" value="Chromosome"/>
</dbReference>
<name>A0A518K9Y9_9BACT</name>
<reference evidence="3 4" key="1">
    <citation type="submission" date="2019-02" db="EMBL/GenBank/DDBJ databases">
        <title>Deep-cultivation of Planctomycetes and their phenomic and genomic characterization uncovers novel biology.</title>
        <authorList>
            <person name="Wiegand S."/>
            <person name="Jogler M."/>
            <person name="Boedeker C."/>
            <person name="Pinto D."/>
            <person name="Vollmers J."/>
            <person name="Rivas-Marin E."/>
            <person name="Kohn T."/>
            <person name="Peeters S.H."/>
            <person name="Heuer A."/>
            <person name="Rast P."/>
            <person name="Oberbeckmann S."/>
            <person name="Bunk B."/>
            <person name="Jeske O."/>
            <person name="Meyerdierks A."/>
            <person name="Storesund J.E."/>
            <person name="Kallscheuer N."/>
            <person name="Luecker S."/>
            <person name="Lage O.M."/>
            <person name="Pohl T."/>
            <person name="Merkel B.J."/>
            <person name="Hornburger P."/>
            <person name="Mueller R.-W."/>
            <person name="Bruemmer F."/>
            <person name="Labrenz M."/>
            <person name="Spormann A.M."/>
            <person name="Op den Camp H."/>
            <person name="Overmann J."/>
            <person name="Amann R."/>
            <person name="Jetten M.S.M."/>
            <person name="Mascher T."/>
            <person name="Medema M.H."/>
            <person name="Devos D.P."/>
            <person name="Kaster A.-K."/>
            <person name="Ovreas L."/>
            <person name="Rohde M."/>
            <person name="Galperin M.Y."/>
            <person name="Jogler C."/>
        </authorList>
    </citation>
    <scope>NUCLEOTIDE SEQUENCE [LARGE SCALE GENOMIC DNA]</scope>
    <source>
        <strain evidence="3 4">Spa11</strain>
    </source>
</reference>
<dbReference type="KEGG" id="bmei:Spa11_28060"/>
<feature type="chain" id="PRO_5021832205" evidence="2">
    <location>
        <begin position="43"/>
        <end position="276"/>
    </location>
</feature>
<organism evidence="3 4">
    <name type="scientific">Botrimarina mediterranea</name>
    <dbReference type="NCBI Taxonomy" id="2528022"/>
    <lineage>
        <taxon>Bacteria</taxon>
        <taxon>Pseudomonadati</taxon>
        <taxon>Planctomycetota</taxon>
        <taxon>Planctomycetia</taxon>
        <taxon>Pirellulales</taxon>
        <taxon>Lacipirellulaceae</taxon>
        <taxon>Botrimarina</taxon>
    </lineage>
</organism>
<dbReference type="InterPro" id="IPR047750">
    <property type="entry name" value="YdjY-like"/>
</dbReference>
<feature type="region of interest" description="Disordered" evidence="1">
    <location>
        <begin position="239"/>
        <end position="276"/>
    </location>
</feature>
<keyword evidence="4" id="KW-1185">Reference proteome</keyword>
<gene>
    <name evidence="3" type="ORF">Spa11_28060</name>
</gene>
<accession>A0A518K9Y9</accession>
<keyword evidence="2" id="KW-0732">Signal</keyword>
<protein>
    <submittedName>
        <fullName evidence="3">Uncharacterized protein</fullName>
    </submittedName>
</protein>
<evidence type="ECO:0000256" key="1">
    <source>
        <dbReference type="SAM" id="MobiDB-lite"/>
    </source>
</evidence>
<evidence type="ECO:0000313" key="3">
    <source>
        <dbReference type="EMBL" id="QDV74600.1"/>
    </source>
</evidence>
<evidence type="ECO:0000313" key="4">
    <source>
        <dbReference type="Proteomes" id="UP000316426"/>
    </source>
</evidence>